<dbReference type="EMBL" id="HG529602">
    <property type="protein sequence ID" value="CDI54068.1"/>
    <property type="molecule type" value="Genomic_DNA"/>
</dbReference>
<reference evidence="8" key="1">
    <citation type="journal article" date="2014" name="Genome Biol. Evol.">
        <title>Gene Loss Rather Than Gene Gain Is Associated with a Host Jump from Monocots to Dicots in the Smut Fungus Melanopsichium pennsylvanicum.</title>
        <authorList>
            <person name="Sharma R."/>
            <person name="Mishra B."/>
            <person name="Runge F."/>
            <person name="Thines M."/>
        </authorList>
    </citation>
    <scope>NUCLEOTIDE SEQUENCE</scope>
    <source>
        <strain evidence="8">4</strain>
    </source>
</reference>
<organism evidence="8">
    <name type="scientific">Melanopsichium pennsylvanicum 4</name>
    <dbReference type="NCBI Taxonomy" id="1398559"/>
    <lineage>
        <taxon>Eukaryota</taxon>
        <taxon>Fungi</taxon>
        <taxon>Dikarya</taxon>
        <taxon>Basidiomycota</taxon>
        <taxon>Ustilaginomycotina</taxon>
        <taxon>Ustilaginomycetes</taxon>
        <taxon>Ustilaginales</taxon>
        <taxon>Ustilaginaceae</taxon>
        <taxon>Melanopsichium</taxon>
    </lineage>
</organism>
<accession>A0A077R577</accession>
<dbReference type="GO" id="GO:0000139">
    <property type="term" value="C:Golgi membrane"/>
    <property type="evidence" value="ECO:0007669"/>
    <property type="project" value="UniProtKB-SubCell"/>
</dbReference>
<dbReference type="InterPro" id="IPR048485">
    <property type="entry name" value="COG5_helical"/>
</dbReference>
<dbReference type="PANTHER" id="PTHR13228:SF3">
    <property type="entry name" value="CONSERVED OLIGOMERIC GOLGI COMPLEX SUBUNIT 5"/>
    <property type="match status" value="1"/>
</dbReference>
<sequence length="561" mass="61385">MRVSPSTAAQATSSRSLKEAASSSTAQIDLLLFLQPSFDASAYVSGIIRDADASNAFEKIQPSAASSGKHVQPHTLTPSTPTDRKPSISLSPTSPLAKAVPHSTDLSTRKRERAKEDLDLSLAISRLNLAIEELDRSISLQVTGHAPELLRRTSNSASMQQSIAQTRDAISALDAEVVTLRSKIHDPFVRLQELQSDLKVYDAAGDIVARTGKVVGLARRLKSQMEAMFARKEATKKEEQGQGEGEDAVVGQVHGRDLSRAALLIAEITTLLEAERGTVPEGQPKSWHLDLKLVQDLIPTIDSARGTVVDFMEDMIVRGLRDLSPLLLGSSLQVAFNLGTLPSLVKDLLRDLTEVVRQRTAAAFDFDSLSRQLGLPIPTVDSVNPGYSAYRSGRRANQPDAAEKQRQQEVWVDAMWKRLESLIVVEMSAVCSKVYLLEKVLNLKNDAETGTNFLTAALEVLGDKPSYTFWLTFAESLQQHLTIATGKSAWLAQLLSSKTGGSAGEKGVDGYQRLLRLLQEFFAKITLYTDIEYTTHYQSPEAVILVKSIASLERSLDAHRQ</sequence>
<keyword evidence="4" id="KW-0472">Membrane</keyword>
<name>A0A077R577_9BASI</name>
<dbReference type="AlphaFoldDB" id="A0A077R577"/>
<evidence type="ECO:0000256" key="4">
    <source>
        <dbReference type="ARBA" id="ARBA00023136"/>
    </source>
</evidence>
<dbReference type="PANTHER" id="PTHR13228">
    <property type="entry name" value="CONSERVED OLIGOMERIC GOLGI COMPLEX COMPONENT 5"/>
    <property type="match status" value="1"/>
</dbReference>
<dbReference type="GO" id="GO:0017119">
    <property type="term" value="C:Golgi transport complex"/>
    <property type="evidence" value="ECO:0007669"/>
    <property type="project" value="InterPro"/>
</dbReference>
<dbReference type="Pfam" id="PF20649">
    <property type="entry name" value="COG5_C"/>
    <property type="match status" value="1"/>
</dbReference>
<comment type="subcellular location">
    <subcellularLocation>
        <location evidence="1">Golgi apparatus membrane</location>
        <topology evidence="1">Peripheral membrane protein</topology>
    </subcellularLocation>
</comment>
<dbReference type="InterPro" id="IPR049176">
    <property type="entry name" value="COG5_N"/>
</dbReference>
<dbReference type="GO" id="GO:0006891">
    <property type="term" value="P:intra-Golgi vesicle-mediated transport"/>
    <property type="evidence" value="ECO:0007669"/>
    <property type="project" value="InterPro"/>
</dbReference>
<dbReference type="Pfam" id="PF10392">
    <property type="entry name" value="COG5_N"/>
    <property type="match status" value="1"/>
</dbReference>
<evidence type="ECO:0000259" key="7">
    <source>
        <dbReference type="Pfam" id="PF20649"/>
    </source>
</evidence>
<dbReference type="InterPro" id="IPR019465">
    <property type="entry name" value="Cog5"/>
</dbReference>
<evidence type="ECO:0000256" key="5">
    <source>
        <dbReference type="SAM" id="MobiDB-lite"/>
    </source>
</evidence>
<feature type="domain" description="Conserved oligomeric Golgi complex subunit 5 N-terminal" evidence="6">
    <location>
        <begin position="110"/>
        <end position="221"/>
    </location>
</feature>
<evidence type="ECO:0000256" key="3">
    <source>
        <dbReference type="ARBA" id="ARBA00023034"/>
    </source>
</evidence>
<feature type="region of interest" description="Disordered" evidence="5">
    <location>
        <begin position="62"/>
        <end position="112"/>
    </location>
</feature>
<feature type="region of interest" description="Disordered" evidence="5">
    <location>
        <begin position="1"/>
        <end position="20"/>
    </location>
</feature>
<feature type="compositionally biased region" description="Polar residues" evidence="5">
    <location>
        <begin position="1"/>
        <end position="12"/>
    </location>
</feature>
<evidence type="ECO:0000259" key="6">
    <source>
        <dbReference type="Pfam" id="PF10392"/>
    </source>
</evidence>
<evidence type="ECO:0000256" key="1">
    <source>
        <dbReference type="ARBA" id="ARBA00004395"/>
    </source>
</evidence>
<feature type="domain" description="Conserved oligomeric Golgi complex subunit 5 helical" evidence="7">
    <location>
        <begin position="290"/>
        <end position="522"/>
    </location>
</feature>
<evidence type="ECO:0000313" key="8">
    <source>
        <dbReference type="EMBL" id="CDI54068.1"/>
    </source>
</evidence>
<proteinExistence type="predicted"/>
<evidence type="ECO:0000256" key="2">
    <source>
        <dbReference type="ARBA" id="ARBA00020974"/>
    </source>
</evidence>
<protein>
    <recommendedName>
        <fullName evidence="2">Conserved oligomeric Golgi complex subunit 5</fullName>
    </recommendedName>
</protein>
<keyword evidence="3" id="KW-0333">Golgi apparatus</keyword>